<comment type="similarity">
    <text evidence="1">Belongs to the UPF0045 family.</text>
</comment>
<dbReference type="Gene3D" id="3.30.70.930">
    <property type="match status" value="1"/>
</dbReference>
<dbReference type="PANTHER" id="PTHR33777:SF1">
    <property type="entry name" value="UPF0045 PROTEIN ECM15"/>
    <property type="match status" value="1"/>
</dbReference>
<dbReference type="PANTHER" id="PTHR33777">
    <property type="entry name" value="UPF0045 PROTEIN ECM15"/>
    <property type="match status" value="1"/>
</dbReference>
<organism evidence="3 4">
    <name type="scientific">Candidatus Stercoripulliclostridium merdipullorum</name>
    <dbReference type="NCBI Taxonomy" id="2840952"/>
    <lineage>
        <taxon>Bacteria</taxon>
        <taxon>Bacillati</taxon>
        <taxon>Bacillota</taxon>
        <taxon>Clostridia</taxon>
        <taxon>Eubacteriales</taxon>
        <taxon>Candidatus Stercoripulliclostridium</taxon>
    </lineage>
</organism>
<dbReference type="EMBL" id="DVOH01000020">
    <property type="protein sequence ID" value="HIV00016.1"/>
    <property type="molecule type" value="Genomic_DNA"/>
</dbReference>
<dbReference type="AlphaFoldDB" id="A0A9D1NCF6"/>
<dbReference type="Proteomes" id="UP000886891">
    <property type="component" value="Unassembled WGS sequence"/>
</dbReference>
<reference evidence="3" key="1">
    <citation type="submission" date="2020-10" db="EMBL/GenBank/DDBJ databases">
        <authorList>
            <person name="Gilroy R."/>
        </authorList>
    </citation>
    <scope>NUCLEOTIDE SEQUENCE</scope>
    <source>
        <strain evidence="3">23406</strain>
    </source>
</reference>
<dbReference type="InterPro" id="IPR051614">
    <property type="entry name" value="UPF0045_domain"/>
</dbReference>
<evidence type="ECO:0000259" key="2">
    <source>
        <dbReference type="Pfam" id="PF01910"/>
    </source>
</evidence>
<name>A0A9D1NCF6_9FIRM</name>
<proteinExistence type="inferred from homology"/>
<sequence length="99" mass="11029">MLASVALQILPETLDDEQTIKVVDEVIAYMKSTGLQCYVGPFETAVEGADIDQLMDIMKECLHIAGRANQQGVAAFIKVVYRPDREVLSIEKKVTKHHL</sequence>
<dbReference type="InterPro" id="IPR029756">
    <property type="entry name" value="MTH1187/YkoF-like"/>
</dbReference>
<protein>
    <submittedName>
        <fullName evidence="3">Thiamine-binding protein</fullName>
    </submittedName>
</protein>
<dbReference type="GO" id="GO:0005829">
    <property type="term" value="C:cytosol"/>
    <property type="evidence" value="ECO:0007669"/>
    <property type="project" value="TreeGrafter"/>
</dbReference>
<feature type="domain" description="Thiamine-binding protein" evidence="2">
    <location>
        <begin position="5"/>
        <end position="97"/>
    </location>
</feature>
<evidence type="ECO:0000313" key="4">
    <source>
        <dbReference type="Proteomes" id="UP000886891"/>
    </source>
</evidence>
<dbReference type="SUPFAM" id="SSF89957">
    <property type="entry name" value="MTH1187/YkoF-like"/>
    <property type="match status" value="1"/>
</dbReference>
<gene>
    <name evidence="3" type="ORF">IAB14_02735</name>
</gene>
<comment type="caution">
    <text evidence="3">The sequence shown here is derived from an EMBL/GenBank/DDBJ whole genome shotgun (WGS) entry which is preliminary data.</text>
</comment>
<dbReference type="Pfam" id="PF01910">
    <property type="entry name" value="Thiamine_BP"/>
    <property type="match status" value="1"/>
</dbReference>
<dbReference type="InterPro" id="IPR002767">
    <property type="entry name" value="Thiamine_BP"/>
</dbReference>
<evidence type="ECO:0000313" key="3">
    <source>
        <dbReference type="EMBL" id="HIV00016.1"/>
    </source>
</evidence>
<accession>A0A9D1NCF6</accession>
<reference evidence="3" key="2">
    <citation type="journal article" date="2021" name="PeerJ">
        <title>Extensive microbial diversity within the chicken gut microbiome revealed by metagenomics and culture.</title>
        <authorList>
            <person name="Gilroy R."/>
            <person name="Ravi A."/>
            <person name="Getino M."/>
            <person name="Pursley I."/>
            <person name="Horton D.L."/>
            <person name="Alikhan N.F."/>
            <person name="Baker D."/>
            <person name="Gharbi K."/>
            <person name="Hall N."/>
            <person name="Watson M."/>
            <person name="Adriaenssens E.M."/>
            <person name="Foster-Nyarko E."/>
            <person name="Jarju S."/>
            <person name="Secka A."/>
            <person name="Antonio M."/>
            <person name="Oren A."/>
            <person name="Chaudhuri R.R."/>
            <person name="La Ragione R."/>
            <person name="Hildebrand F."/>
            <person name="Pallen M.J."/>
        </authorList>
    </citation>
    <scope>NUCLEOTIDE SEQUENCE</scope>
    <source>
        <strain evidence="3">23406</strain>
    </source>
</reference>
<evidence type="ECO:0000256" key="1">
    <source>
        <dbReference type="ARBA" id="ARBA00010272"/>
    </source>
</evidence>